<dbReference type="PROSITE" id="PS52034">
    <property type="entry name" value="PEPTIDASE_M32"/>
    <property type="match status" value="1"/>
</dbReference>
<evidence type="ECO:0000256" key="3">
    <source>
        <dbReference type="PIRSR" id="PIRSR006615-2"/>
    </source>
</evidence>
<accession>A0A8G2EVA0</accession>
<dbReference type="EC" id="3.4.17.19" evidence="1"/>
<evidence type="ECO:0000256" key="1">
    <source>
        <dbReference type="PIRNR" id="PIRNR006615"/>
    </source>
</evidence>
<keyword evidence="1" id="KW-0645">Protease</keyword>
<name>A0A8G2EVA0_9PROT</name>
<keyword evidence="2" id="KW-0862">Zinc</keyword>
<evidence type="ECO:0000256" key="2">
    <source>
        <dbReference type="PIRSR" id="PIRSR006615-1"/>
    </source>
</evidence>
<dbReference type="PRINTS" id="PR00998">
    <property type="entry name" value="CRBOXYPTASET"/>
</dbReference>
<dbReference type="Pfam" id="PF02074">
    <property type="entry name" value="Peptidase_M32"/>
    <property type="match status" value="1"/>
</dbReference>
<keyword evidence="1 4" id="KW-0121">Carboxypeptidase</keyword>
<dbReference type="SUPFAM" id="SSF55486">
    <property type="entry name" value="Metalloproteases ('zincins'), catalytic domain"/>
    <property type="match status" value="1"/>
</dbReference>
<dbReference type="GO" id="GO:0006508">
    <property type="term" value="P:proteolysis"/>
    <property type="evidence" value="ECO:0007669"/>
    <property type="project" value="UniProtKB-UniRule"/>
</dbReference>
<dbReference type="OrthoDB" id="9772308at2"/>
<evidence type="ECO:0000313" key="5">
    <source>
        <dbReference type="Proteomes" id="UP000198615"/>
    </source>
</evidence>
<dbReference type="CDD" id="cd06460">
    <property type="entry name" value="M32_Taq"/>
    <property type="match status" value="1"/>
</dbReference>
<dbReference type="EMBL" id="FNBW01000006">
    <property type="protein sequence ID" value="SDF76972.1"/>
    <property type="molecule type" value="Genomic_DNA"/>
</dbReference>
<gene>
    <name evidence="4" type="ORF">SAMN05660686_02285</name>
</gene>
<feature type="binding site" evidence="2">
    <location>
        <position position="265"/>
    </location>
    <ligand>
        <name>Zn(2+)</name>
        <dbReference type="ChEBI" id="CHEBI:29105"/>
        <note>catalytic</note>
    </ligand>
</feature>
<feature type="active site" description="Proton donor/acceptor" evidence="3">
    <location>
        <position position="266"/>
    </location>
</feature>
<dbReference type="GO" id="GO:0046872">
    <property type="term" value="F:metal ion binding"/>
    <property type="evidence" value="ECO:0007669"/>
    <property type="project" value="UniProtKB-KW"/>
</dbReference>
<keyword evidence="1 2" id="KW-0479">Metal-binding</keyword>
<dbReference type="InterPro" id="IPR001333">
    <property type="entry name" value="Peptidase_M32_Taq"/>
</dbReference>
<dbReference type="RefSeq" id="WP_093150341.1">
    <property type="nucleotide sequence ID" value="NZ_FNBW01000006.1"/>
</dbReference>
<dbReference type="AlphaFoldDB" id="A0A8G2EVA0"/>
<sequence length="498" mass="54002">MSATPATDALEARFRRLSALSGASGMLGWDQHVLMPSGGAEARAEQLATLSVLRHELLTAPEVADALEAAWAESLTGWRAANLAEMRRAHAHATALSSALVDALSRAGSRCEALWREARAKADFSIVRDAMAEQIRLIREEADAKAAALGTTPYEALLDGYEPGGSVAKIEALFAELEAELPPLLDAVLERQARHGEPVPPEGPFPVATQRILSRRVMETLGFDFNHGRLDETLHPFCGGVPDDVRVTTRYDETGFINGIMGVIHETGHALYERGLPADWRNQPVGESRGMVMHESQSLLMEMQACRSPAFLGLLSGWARTAFGAEGPAWEPENLRRIYTRVARSFIRVEADEVTYPLHVILRTRLERAMLSGDLEVSGLPDAWNDGMRDLLGVTPPDDARGCLQDIHWYDGAVGYFPTYTLGAMAAAQLFQAAVRAEPGIPEAIGRGDFAPLVGWLRENVHGVASSTGTEAILKAATGAELSAAPFLAHLKTRYLEA</sequence>
<evidence type="ECO:0000313" key="4">
    <source>
        <dbReference type="EMBL" id="SDF76972.1"/>
    </source>
</evidence>
<reference evidence="4 5" key="1">
    <citation type="submission" date="2016-10" db="EMBL/GenBank/DDBJ databases">
        <authorList>
            <person name="Varghese N."/>
            <person name="Submissions S."/>
        </authorList>
    </citation>
    <scope>NUCLEOTIDE SEQUENCE [LARGE SCALE GENOMIC DNA]</scope>
    <source>
        <strain evidence="4 5">DSM 18839</strain>
    </source>
</reference>
<dbReference type="GO" id="GO:0004181">
    <property type="term" value="F:metallocarboxypeptidase activity"/>
    <property type="evidence" value="ECO:0007669"/>
    <property type="project" value="UniProtKB-UniRule"/>
</dbReference>
<comment type="similarity">
    <text evidence="1">Belongs to the peptidase M32 family.</text>
</comment>
<organism evidence="4 5">
    <name type="scientific">Thalassobaculum litoreum DSM 18839</name>
    <dbReference type="NCBI Taxonomy" id="1123362"/>
    <lineage>
        <taxon>Bacteria</taxon>
        <taxon>Pseudomonadati</taxon>
        <taxon>Pseudomonadota</taxon>
        <taxon>Alphaproteobacteria</taxon>
        <taxon>Rhodospirillales</taxon>
        <taxon>Thalassobaculaceae</taxon>
        <taxon>Thalassobaculum</taxon>
    </lineage>
</organism>
<comment type="catalytic activity">
    <reaction evidence="1">
        <text>Release of a C-terminal amino acid with broad specificity, except for -Pro.</text>
        <dbReference type="EC" id="3.4.17.19"/>
    </reaction>
</comment>
<dbReference type="Gene3D" id="1.10.1370.30">
    <property type="match status" value="1"/>
</dbReference>
<comment type="cofactor">
    <cofactor evidence="2">
        <name>Zn(2+)</name>
        <dbReference type="ChEBI" id="CHEBI:29105"/>
    </cofactor>
    <text evidence="2">Binds 1 zinc ion per subunit.</text>
</comment>
<keyword evidence="5" id="KW-1185">Reference proteome</keyword>
<dbReference type="PANTHER" id="PTHR34217">
    <property type="entry name" value="METAL-DEPENDENT CARBOXYPEPTIDASE"/>
    <property type="match status" value="1"/>
</dbReference>
<comment type="caution">
    <text evidence="4">The sequence shown here is derived from an EMBL/GenBank/DDBJ whole genome shotgun (WGS) entry which is preliminary data.</text>
</comment>
<dbReference type="PIRSF" id="PIRSF006615">
    <property type="entry name" value="Zn_crbxpep_Taq"/>
    <property type="match status" value="1"/>
</dbReference>
<dbReference type="Proteomes" id="UP000198615">
    <property type="component" value="Unassembled WGS sequence"/>
</dbReference>
<protein>
    <recommendedName>
        <fullName evidence="1">Metal-dependent carboxypeptidase</fullName>
        <ecNumber evidence="1">3.4.17.19</ecNumber>
    </recommendedName>
</protein>
<keyword evidence="1" id="KW-0378">Hydrolase</keyword>
<dbReference type="PANTHER" id="PTHR34217:SF1">
    <property type="entry name" value="CARBOXYPEPTIDASE 1"/>
    <property type="match status" value="1"/>
</dbReference>
<comment type="function">
    <text evidence="1">Broad specificity carboxypetidase that releases amino acids sequentially from the C-terminus, including neutral, aromatic, polar and basic residues.</text>
</comment>
<feature type="binding site" evidence="2">
    <location>
        <position position="269"/>
    </location>
    <ligand>
        <name>Zn(2+)</name>
        <dbReference type="ChEBI" id="CHEBI:29105"/>
        <note>catalytic</note>
    </ligand>
</feature>
<proteinExistence type="inferred from homology"/>
<feature type="binding site" evidence="2">
    <location>
        <position position="295"/>
    </location>
    <ligand>
        <name>Zn(2+)</name>
        <dbReference type="ChEBI" id="CHEBI:29105"/>
        <note>catalytic</note>
    </ligand>
</feature>
<keyword evidence="1" id="KW-0482">Metalloprotease</keyword>